<dbReference type="GeneID" id="63806246"/>
<proteinExistence type="predicted"/>
<dbReference type="InterPro" id="IPR013565">
    <property type="entry name" value="Fas1/AflB-like_central"/>
</dbReference>
<dbReference type="Gene3D" id="1.20.930.70">
    <property type="match status" value="1"/>
</dbReference>
<dbReference type="AlphaFoldDB" id="A0A1Y1WKM3"/>
<dbReference type="GO" id="GO:0004312">
    <property type="term" value="F:fatty acid synthase activity"/>
    <property type="evidence" value="ECO:0007669"/>
    <property type="project" value="InterPro"/>
</dbReference>
<evidence type="ECO:0000259" key="2">
    <source>
        <dbReference type="Pfam" id="PF08354"/>
    </source>
</evidence>
<keyword evidence="4" id="KW-1185">Reference proteome</keyword>
<protein>
    <recommendedName>
        <fullName evidence="2">Fatty acid synthase beta subunit AflB /Fas1-like central domain-containing protein</fullName>
    </recommendedName>
</protein>
<reference evidence="3 4" key="1">
    <citation type="submission" date="2016-07" db="EMBL/GenBank/DDBJ databases">
        <title>Pervasive Adenine N6-methylation of Active Genes in Fungi.</title>
        <authorList>
            <consortium name="DOE Joint Genome Institute"/>
            <person name="Mondo S.J."/>
            <person name="Dannebaum R.O."/>
            <person name="Kuo R.C."/>
            <person name="Labutti K."/>
            <person name="Haridas S."/>
            <person name="Kuo A."/>
            <person name="Salamov A."/>
            <person name="Ahrendt S.R."/>
            <person name="Lipzen A."/>
            <person name="Sullivan W."/>
            <person name="Andreopoulos W.B."/>
            <person name="Clum A."/>
            <person name="Lindquist E."/>
            <person name="Daum C."/>
            <person name="Ramamoorthy G.K."/>
            <person name="Gryganskyi A."/>
            <person name="Culley D."/>
            <person name="Magnuson J.K."/>
            <person name="James T.Y."/>
            <person name="O'Malley M.A."/>
            <person name="Stajich J.E."/>
            <person name="Spatafora J.W."/>
            <person name="Visel A."/>
            <person name="Grigoriev I.V."/>
        </authorList>
    </citation>
    <scope>NUCLEOTIDE SEQUENCE [LARGE SCALE GENOMIC DNA]</scope>
    <source>
        <strain evidence="3 4">ATCC 12442</strain>
    </source>
</reference>
<dbReference type="PANTHER" id="PTHR10982">
    <property type="entry name" value="MALONYL COA-ACYL CARRIER PROTEIN TRANSACYLASE"/>
    <property type="match status" value="1"/>
</dbReference>
<dbReference type="PRINTS" id="PR01483">
    <property type="entry name" value="FASYNTHASE"/>
</dbReference>
<organism evidence="3 4">
    <name type="scientific">Linderina pennispora</name>
    <dbReference type="NCBI Taxonomy" id="61395"/>
    <lineage>
        <taxon>Eukaryota</taxon>
        <taxon>Fungi</taxon>
        <taxon>Fungi incertae sedis</taxon>
        <taxon>Zoopagomycota</taxon>
        <taxon>Kickxellomycotina</taxon>
        <taxon>Kickxellomycetes</taxon>
        <taxon>Kickxellales</taxon>
        <taxon>Kickxellaceae</taxon>
        <taxon>Linderina</taxon>
    </lineage>
</organism>
<dbReference type="OrthoDB" id="5417908at2759"/>
<keyword evidence="1" id="KW-0808">Transferase</keyword>
<gene>
    <name evidence="3" type="ORF">DL89DRAFT_280581</name>
</gene>
<sequence length="238" mass="27672">MSDFGEHVHLLATRAALALRELNDMIFSKPVASQMPIIIANKDHIIKRLNEDFTRPWFGKKSDSRVVDLEEMTYLEVLNRLVELMYNADKSRWLDVSYGRLFGEFILRMEDRVSGSDLARAFQWTSQLLDPIEVVHLLDETYPEISRTLIALEDVQYLVWLCKRSGTKPVPFVPILDADLHVWMMKDIYSQYEDLDSVVDRDVQRTIISLDSVSAKCWKVTSFSEWFGLSQPDNYCIV</sequence>
<dbReference type="GO" id="GO:0005835">
    <property type="term" value="C:fatty acid synthase complex"/>
    <property type="evidence" value="ECO:0007669"/>
    <property type="project" value="InterPro"/>
</dbReference>
<dbReference type="Proteomes" id="UP000193922">
    <property type="component" value="Unassembled WGS sequence"/>
</dbReference>
<evidence type="ECO:0000313" key="4">
    <source>
        <dbReference type="Proteomes" id="UP000193922"/>
    </source>
</evidence>
<dbReference type="GO" id="GO:0006633">
    <property type="term" value="P:fatty acid biosynthetic process"/>
    <property type="evidence" value="ECO:0007669"/>
    <property type="project" value="InterPro"/>
</dbReference>
<dbReference type="InterPro" id="IPR050830">
    <property type="entry name" value="Fungal_FAS"/>
</dbReference>
<comment type="caution">
    <text evidence="3">The sequence shown here is derived from an EMBL/GenBank/DDBJ whole genome shotgun (WGS) entry which is preliminary data.</text>
</comment>
<dbReference type="RefSeq" id="XP_040747308.1">
    <property type="nucleotide sequence ID" value="XM_040889598.1"/>
</dbReference>
<dbReference type="GO" id="GO:0004318">
    <property type="term" value="F:enoyl-[acyl-carrier-protein] reductase (NADH) activity"/>
    <property type="evidence" value="ECO:0007669"/>
    <property type="project" value="InterPro"/>
</dbReference>
<evidence type="ECO:0000313" key="3">
    <source>
        <dbReference type="EMBL" id="ORX74097.1"/>
    </source>
</evidence>
<feature type="domain" description="Fatty acid synthase beta subunit AflB /Fas1-like central" evidence="2">
    <location>
        <begin position="2"/>
        <end position="217"/>
    </location>
</feature>
<dbReference type="Pfam" id="PF08354">
    <property type="entry name" value="Fas1-AflB-like_hel"/>
    <property type="match status" value="1"/>
</dbReference>
<dbReference type="EMBL" id="MCFD01000001">
    <property type="protein sequence ID" value="ORX74097.1"/>
    <property type="molecule type" value="Genomic_DNA"/>
</dbReference>
<accession>A0A1Y1WKM3</accession>
<evidence type="ECO:0000256" key="1">
    <source>
        <dbReference type="ARBA" id="ARBA00022679"/>
    </source>
</evidence>
<dbReference type="PANTHER" id="PTHR10982:SF21">
    <property type="entry name" value="FATTY ACID SYNTHASE SUBUNIT BETA"/>
    <property type="match status" value="1"/>
</dbReference>
<dbReference type="STRING" id="61395.A0A1Y1WKM3"/>
<name>A0A1Y1WKM3_9FUNG</name>
<dbReference type="InterPro" id="IPR003965">
    <property type="entry name" value="Fatty_acid_synthase"/>
</dbReference>